<comment type="caution">
    <text evidence="6">The sequence shown here is derived from an EMBL/GenBank/DDBJ whole genome shotgun (WGS) entry which is preliminary data.</text>
</comment>
<dbReference type="GO" id="GO:0002949">
    <property type="term" value="P:tRNA threonylcarbamoyladenosine modification"/>
    <property type="evidence" value="ECO:0007669"/>
    <property type="project" value="TreeGrafter"/>
</dbReference>
<dbReference type="Pfam" id="PF08617">
    <property type="entry name" value="CGI-121"/>
    <property type="match status" value="1"/>
</dbReference>
<proteinExistence type="inferred from homology"/>
<comment type="subcellular location">
    <subcellularLocation>
        <location evidence="1">Nucleus</location>
    </subcellularLocation>
</comment>
<dbReference type="EMBL" id="VTPC01091233">
    <property type="protein sequence ID" value="KAF2879078.1"/>
    <property type="molecule type" value="Genomic_DNA"/>
</dbReference>
<dbReference type="NCBIfam" id="NF011465">
    <property type="entry name" value="PRK14886.1-1"/>
    <property type="match status" value="1"/>
</dbReference>
<evidence type="ECO:0000256" key="1">
    <source>
        <dbReference type="ARBA" id="ARBA00004123"/>
    </source>
</evidence>
<evidence type="ECO:0000256" key="3">
    <source>
        <dbReference type="ARBA" id="ARBA00022694"/>
    </source>
</evidence>
<dbReference type="GO" id="GO:0000408">
    <property type="term" value="C:EKC/KEOPS complex"/>
    <property type="evidence" value="ECO:0007669"/>
    <property type="project" value="TreeGrafter"/>
</dbReference>
<keyword evidence="7" id="KW-1185">Reference proteome</keyword>
<evidence type="ECO:0000256" key="4">
    <source>
        <dbReference type="ARBA" id="ARBA00023242"/>
    </source>
</evidence>
<keyword evidence="3" id="KW-0819">tRNA processing</keyword>
<keyword evidence="4 5" id="KW-0539">Nucleus</keyword>
<dbReference type="PANTHER" id="PTHR15840">
    <property type="entry name" value="CGI-121 FAMILY MEMBER"/>
    <property type="match status" value="1"/>
</dbReference>
<accession>A0A8K0C6V1</accession>
<sequence length="172" mass="19377">MTYEQPLSAATNATIRIKLFKNVKNVPHLRKQIISGALKCCIIKPNLIVDPFQIVVAANKALTANKMTTRTMFAEILFNLSISKNITQSLQKFGIDDNEKDIIVVVIDKGDFSDKVHEVYEQIKGEEVDILCLKDLTDLKEVKKAYKLSDTEYEKLSILDSVVSRIATKDCI</sequence>
<comment type="similarity">
    <text evidence="2 5">Belongs to the CGI121/TPRKB family.</text>
</comment>
<dbReference type="GO" id="GO:0005829">
    <property type="term" value="C:cytosol"/>
    <property type="evidence" value="ECO:0007669"/>
    <property type="project" value="TreeGrafter"/>
</dbReference>
<dbReference type="SUPFAM" id="SSF143870">
    <property type="entry name" value="PF0523-like"/>
    <property type="match status" value="1"/>
</dbReference>
<dbReference type="PANTHER" id="PTHR15840:SF10">
    <property type="entry name" value="EKC_KEOPS COMPLEX SUBUNIT TPRKB"/>
    <property type="match status" value="1"/>
</dbReference>
<evidence type="ECO:0000313" key="6">
    <source>
        <dbReference type="EMBL" id="KAF2879078.1"/>
    </source>
</evidence>
<dbReference type="OrthoDB" id="329139at2759"/>
<dbReference type="InterPro" id="IPR013926">
    <property type="entry name" value="CGI121/TPRKB"/>
</dbReference>
<dbReference type="Gene3D" id="3.30.2380.10">
    <property type="entry name" value="CGI121/TPRKB"/>
    <property type="match status" value="1"/>
</dbReference>
<dbReference type="Proteomes" id="UP000801492">
    <property type="component" value="Unassembled WGS sequence"/>
</dbReference>
<dbReference type="GO" id="GO:0005634">
    <property type="term" value="C:nucleus"/>
    <property type="evidence" value="ECO:0007669"/>
    <property type="project" value="UniProtKB-SubCell"/>
</dbReference>
<organism evidence="6 7">
    <name type="scientific">Ignelater luminosus</name>
    <name type="common">Cucubano</name>
    <name type="synonym">Pyrophorus luminosus</name>
    <dbReference type="NCBI Taxonomy" id="2038154"/>
    <lineage>
        <taxon>Eukaryota</taxon>
        <taxon>Metazoa</taxon>
        <taxon>Ecdysozoa</taxon>
        <taxon>Arthropoda</taxon>
        <taxon>Hexapoda</taxon>
        <taxon>Insecta</taxon>
        <taxon>Pterygota</taxon>
        <taxon>Neoptera</taxon>
        <taxon>Endopterygota</taxon>
        <taxon>Coleoptera</taxon>
        <taxon>Polyphaga</taxon>
        <taxon>Elateriformia</taxon>
        <taxon>Elateroidea</taxon>
        <taxon>Elateridae</taxon>
        <taxon>Agrypninae</taxon>
        <taxon>Pyrophorini</taxon>
        <taxon>Ignelater</taxon>
    </lineage>
</organism>
<protein>
    <submittedName>
        <fullName evidence="6">Uncharacterized protein</fullName>
    </submittedName>
</protein>
<reference evidence="6" key="1">
    <citation type="submission" date="2019-08" db="EMBL/GenBank/DDBJ databases">
        <title>The genome of the North American firefly Photinus pyralis.</title>
        <authorList>
            <consortium name="Photinus pyralis genome working group"/>
            <person name="Fallon T.R."/>
            <person name="Sander Lower S.E."/>
            <person name="Weng J.-K."/>
        </authorList>
    </citation>
    <scope>NUCLEOTIDE SEQUENCE</scope>
    <source>
        <strain evidence="6">TRF0915ILg1</strain>
        <tissue evidence="6">Whole body</tissue>
    </source>
</reference>
<dbReference type="AlphaFoldDB" id="A0A8K0C6V1"/>
<gene>
    <name evidence="6" type="ORF">ILUMI_27087</name>
</gene>
<evidence type="ECO:0000256" key="2">
    <source>
        <dbReference type="ARBA" id="ARBA00005546"/>
    </source>
</evidence>
<evidence type="ECO:0000256" key="5">
    <source>
        <dbReference type="RuleBase" id="RU004398"/>
    </source>
</evidence>
<dbReference type="InterPro" id="IPR036504">
    <property type="entry name" value="CGI121/TPRKB_sf"/>
</dbReference>
<evidence type="ECO:0000313" key="7">
    <source>
        <dbReference type="Proteomes" id="UP000801492"/>
    </source>
</evidence>
<name>A0A8K0C6V1_IGNLU</name>